<dbReference type="Pfam" id="PF24764">
    <property type="entry name" value="rva_4"/>
    <property type="match status" value="1"/>
</dbReference>
<sequence>MDDYRMARIRLFFRLGLTNDEILIALSELDNIELSKRHLKRLMNSEGLFRRKHHSNYLADVALYVISELERFGQLHGYRWFHHKLRNNGYNIDRETVRRLLLLFDPDGVELRRRRRLRRRNYNGIGPNFVWHIDSYDKLKHFGICINGCIDGFSRYILWLEAYKSSSDPRLIAGYYMNTVDRTGGCPTVVRADLGTENSSVRDMQIFLRRNGRDRHAAERSFLYGRSTSNQRIEFWWSILRKQCADFWINLFGVLRDIEAIFDGGDLDKALIQFCFMSIIQEELDNTVLQWSTHRISPSRLHPGPFGRPVMMYISPRSYGTRDYLHNVERDELEVCLEECRFKDGFPCCQEVFDVCCVIMNEQNLLPPSSPSEAVELYQILRQALRNMLRIR</sequence>
<dbReference type="InterPro" id="IPR058913">
    <property type="entry name" value="Integrase_dom_put"/>
</dbReference>
<name>A0A9Q1BQ26_HOLLE</name>
<evidence type="ECO:0000259" key="1">
    <source>
        <dbReference type="Pfam" id="PF24764"/>
    </source>
</evidence>
<reference evidence="2" key="1">
    <citation type="submission" date="2021-10" db="EMBL/GenBank/DDBJ databases">
        <title>Tropical sea cucumber genome reveals ecological adaptation and Cuvierian tubules defense mechanism.</title>
        <authorList>
            <person name="Chen T."/>
        </authorList>
    </citation>
    <scope>NUCLEOTIDE SEQUENCE</scope>
    <source>
        <strain evidence="2">Nanhai2018</strain>
        <tissue evidence="2">Muscle</tissue>
    </source>
</reference>
<proteinExistence type="predicted"/>
<dbReference type="PANTHER" id="PTHR46791">
    <property type="entry name" value="EXPRESSED PROTEIN"/>
    <property type="match status" value="1"/>
</dbReference>
<protein>
    <recommendedName>
        <fullName evidence="1">Integrase core domain-containing protein</fullName>
    </recommendedName>
</protein>
<dbReference type="OrthoDB" id="5948209at2759"/>
<evidence type="ECO:0000313" key="3">
    <source>
        <dbReference type="Proteomes" id="UP001152320"/>
    </source>
</evidence>
<dbReference type="PANTHER" id="PTHR46791:SF13">
    <property type="entry name" value="CLR5 DOMAIN-CONTAINING PROTEIN"/>
    <property type="match status" value="1"/>
</dbReference>
<gene>
    <name evidence="2" type="ORF">HOLleu_27528</name>
</gene>
<dbReference type="EMBL" id="JAIZAY010000013">
    <property type="protein sequence ID" value="KAJ8030963.1"/>
    <property type="molecule type" value="Genomic_DNA"/>
</dbReference>
<evidence type="ECO:0000313" key="2">
    <source>
        <dbReference type="EMBL" id="KAJ8030963.1"/>
    </source>
</evidence>
<keyword evidence="3" id="KW-1185">Reference proteome</keyword>
<accession>A0A9Q1BQ26</accession>
<dbReference type="AlphaFoldDB" id="A0A9Q1BQ26"/>
<feature type="domain" description="Integrase core" evidence="1">
    <location>
        <begin position="122"/>
        <end position="297"/>
    </location>
</feature>
<organism evidence="2 3">
    <name type="scientific">Holothuria leucospilota</name>
    <name type="common">Black long sea cucumber</name>
    <name type="synonym">Mertensiothuria leucospilota</name>
    <dbReference type="NCBI Taxonomy" id="206669"/>
    <lineage>
        <taxon>Eukaryota</taxon>
        <taxon>Metazoa</taxon>
        <taxon>Echinodermata</taxon>
        <taxon>Eleutherozoa</taxon>
        <taxon>Echinozoa</taxon>
        <taxon>Holothuroidea</taxon>
        <taxon>Aspidochirotacea</taxon>
        <taxon>Aspidochirotida</taxon>
        <taxon>Holothuriidae</taxon>
        <taxon>Holothuria</taxon>
    </lineage>
</organism>
<comment type="caution">
    <text evidence="2">The sequence shown here is derived from an EMBL/GenBank/DDBJ whole genome shotgun (WGS) entry which is preliminary data.</text>
</comment>
<dbReference type="Proteomes" id="UP001152320">
    <property type="component" value="Chromosome 13"/>
</dbReference>